<dbReference type="AlphaFoldDB" id="A0A4U7BH29"/>
<organism evidence="1 2">
    <name type="scientific">Campylobacter estrildidarum</name>
    <dbReference type="NCBI Taxonomy" id="2510189"/>
    <lineage>
        <taxon>Bacteria</taxon>
        <taxon>Pseudomonadati</taxon>
        <taxon>Campylobacterota</taxon>
        <taxon>Epsilonproteobacteria</taxon>
        <taxon>Campylobacterales</taxon>
        <taxon>Campylobacteraceae</taxon>
        <taxon>Campylobacter</taxon>
    </lineage>
</organism>
<proteinExistence type="predicted"/>
<name>A0A4U7BH29_9BACT</name>
<dbReference type="RefSeq" id="WP_137621135.1">
    <property type="nucleotide sequence ID" value="NZ_NXLZ01000013.1"/>
</dbReference>
<accession>A0A4U7BH29</accession>
<protein>
    <submittedName>
        <fullName evidence="1">Uncharacterized protein</fullName>
    </submittedName>
</protein>
<dbReference type="OrthoDB" id="5356243at2"/>
<dbReference type="EMBL" id="NXLZ01000013">
    <property type="protein sequence ID" value="TKX29511.1"/>
    <property type="molecule type" value="Genomic_DNA"/>
</dbReference>
<dbReference type="Proteomes" id="UP000308838">
    <property type="component" value="Unassembled WGS sequence"/>
</dbReference>
<gene>
    <name evidence="1" type="ORF">CQA69_07365</name>
</gene>
<evidence type="ECO:0000313" key="2">
    <source>
        <dbReference type="Proteomes" id="UP000308838"/>
    </source>
</evidence>
<comment type="caution">
    <text evidence="1">The sequence shown here is derived from an EMBL/GenBank/DDBJ whole genome shotgun (WGS) entry which is preliminary data.</text>
</comment>
<sequence>MAISQSSLVSKMEKYLAKEGYTKVQDEDNGRGYRRYSMPFLRAIAAAVVEEIQENAKAIDTADGGEWDIE</sequence>
<keyword evidence="2" id="KW-1185">Reference proteome</keyword>
<evidence type="ECO:0000313" key="1">
    <source>
        <dbReference type="EMBL" id="TKX29511.1"/>
    </source>
</evidence>
<reference evidence="1 2" key="1">
    <citation type="submission" date="2018-05" db="EMBL/GenBank/DDBJ databases">
        <title>Novel Campyloabacter and Helicobacter Species and Strains.</title>
        <authorList>
            <person name="Mannion A.J."/>
            <person name="Shen Z."/>
            <person name="Fox J.G."/>
        </authorList>
    </citation>
    <scope>NUCLEOTIDE SEQUENCE [LARGE SCALE GENOMIC DNA]</scope>
    <source>
        <strain evidence="2">MIT17-664</strain>
    </source>
</reference>